<sequence>MLRADKRPGFDWLFYRYNKGYLISRHFRGFAAAGELAPASAGQRPLLYIMNHSSWWDGLLAYHAARTLTRGDHYFMMEEAQLRRYRFFRKLGAFSVSPGDPASAAVSLRYTVRLLRGGGSVWMYPQGEIVPLEQRPIRLKPGAAGLLRLCPEAAVVPVTLYHGLFRHSKPEATLLAGPPLLDDWSGMERSEIGNRLAAALTAQLEEHRERAIAGDGRLPPGCVPLVRGRKSVQEHFDGVFGRGRT</sequence>
<organism evidence="2 3">
    <name type="scientific">Paenibacillus spiritus</name>
    <dbReference type="NCBI Taxonomy" id="2496557"/>
    <lineage>
        <taxon>Bacteria</taxon>
        <taxon>Bacillati</taxon>
        <taxon>Bacillota</taxon>
        <taxon>Bacilli</taxon>
        <taxon>Bacillales</taxon>
        <taxon>Paenibacillaceae</taxon>
        <taxon>Paenibacillus</taxon>
    </lineage>
</organism>
<evidence type="ECO:0000259" key="1">
    <source>
        <dbReference type="SMART" id="SM00563"/>
    </source>
</evidence>
<dbReference type="InterPro" id="IPR002123">
    <property type="entry name" value="Plipid/glycerol_acylTrfase"/>
</dbReference>
<reference evidence="2 3" key="1">
    <citation type="submission" date="2019-09" db="EMBL/GenBank/DDBJ databases">
        <title>Bacillus ochoae sp. nov., Paenibacillus whitsoniae sp. nov., Paenibacillus spiritus sp. nov. Isolated from the Mars Exploration Rover during spacecraft assembly.</title>
        <authorList>
            <person name="Seuylemezian A."/>
            <person name="Vaishampayan P."/>
        </authorList>
    </citation>
    <scope>NUCLEOTIDE SEQUENCE [LARGE SCALE GENOMIC DNA]</scope>
    <source>
        <strain evidence="2 3">MER_111</strain>
    </source>
</reference>
<dbReference type="GO" id="GO:0016746">
    <property type="term" value="F:acyltransferase activity"/>
    <property type="evidence" value="ECO:0007669"/>
    <property type="project" value="InterPro"/>
</dbReference>
<keyword evidence="3" id="KW-1185">Reference proteome</keyword>
<accession>A0A5J5FWR5</accession>
<name>A0A5J5FWR5_9BACL</name>
<dbReference type="RefSeq" id="WP_150459395.1">
    <property type="nucleotide sequence ID" value="NZ_VYKK01000027.1"/>
</dbReference>
<protein>
    <recommendedName>
        <fullName evidence="1">Phospholipid/glycerol acyltransferase domain-containing protein</fullName>
    </recommendedName>
</protein>
<proteinExistence type="predicted"/>
<dbReference type="AlphaFoldDB" id="A0A5J5FWR5"/>
<comment type="caution">
    <text evidence="2">The sequence shown here is derived from an EMBL/GenBank/DDBJ whole genome shotgun (WGS) entry which is preliminary data.</text>
</comment>
<dbReference type="Pfam" id="PF01553">
    <property type="entry name" value="Acyltransferase"/>
    <property type="match status" value="1"/>
</dbReference>
<evidence type="ECO:0000313" key="3">
    <source>
        <dbReference type="Proteomes" id="UP000367750"/>
    </source>
</evidence>
<dbReference type="SMART" id="SM00563">
    <property type="entry name" value="PlsC"/>
    <property type="match status" value="1"/>
</dbReference>
<dbReference type="EMBL" id="VYKK01000027">
    <property type="protein sequence ID" value="KAA8998388.1"/>
    <property type="molecule type" value="Genomic_DNA"/>
</dbReference>
<evidence type="ECO:0000313" key="2">
    <source>
        <dbReference type="EMBL" id="KAA8998388.1"/>
    </source>
</evidence>
<dbReference type="OrthoDB" id="152799at2"/>
<dbReference type="SUPFAM" id="SSF69593">
    <property type="entry name" value="Glycerol-3-phosphate (1)-acyltransferase"/>
    <property type="match status" value="1"/>
</dbReference>
<dbReference type="Proteomes" id="UP000367750">
    <property type="component" value="Unassembled WGS sequence"/>
</dbReference>
<gene>
    <name evidence="2" type="ORF">F4V43_16700</name>
</gene>
<feature type="domain" description="Phospholipid/glycerol acyltransferase" evidence="1">
    <location>
        <begin position="46"/>
        <end position="163"/>
    </location>
</feature>
<dbReference type="CDD" id="cd06551">
    <property type="entry name" value="LPLAT"/>
    <property type="match status" value="1"/>
</dbReference>